<reference evidence="3" key="1">
    <citation type="submission" date="2016-06" db="UniProtKB">
        <authorList>
            <consortium name="WormBaseParasite"/>
        </authorList>
    </citation>
    <scope>IDENTIFICATION</scope>
</reference>
<dbReference type="WBParaSite" id="TCNE_0001793501-mRNA-1">
    <property type="protein sequence ID" value="TCNE_0001793501-mRNA-1"/>
    <property type="gene ID" value="TCNE_0001793501"/>
</dbReference>
<keyword evidence="2" id="KW-1185">Reference proteome</keyword>
<feature type="region of interest" description="Disordered" evidence="1">
    <location>
        <begin position="693"/>
        <end position="734"/>
    </location>
</feature>
<accession>A0A183VB11</accession>
<dbReference type="Proteomes" id="UP000050794">
    <property type="component" value="Unassembled WGS sequence"/>
</dbReference>
<feature type="compositionally biased region" description="Polar residues" evidence="1">
    <location>
        <begin position="547"/>
        <end position="560"/>
    </location>
</feature>
<dbReference type="AlphaFoldDB" id="A0A183VB11"/>
<evidence type="ECO:0000256" key="1">
    <source>
        <dbReference type="SAM" id="MobiDB-lite"/>
    </source>
</evidence>
<feature type="compositionally biased region" description="Polar residues" evidence="1">
    <location>
        <begin position="514"/>
        <end position="532"/>
    </location>
</feature>
<organism evidence="2 3">
    <name type="scientific">Toxocara canis</name>
    <name type="common">Canine roundworm</name>
    <dbReference type="NCBI Taxonomy" id="6265"/>
    <lineage>
        <taxon>Eukaryota</taxon>
        <taxon>Metazoa</taxon>
        <taxon>Ecdysozoa</taxon>
        <taxon>Nematoda</taxon>
        <taxon>Chromadorea</taxon>
        <taxon>Rhabditida</taxon>
        <taxon>Spirurina</taxon>
        <taxon>Ascaridomorpha</taxon>
        <taxon>Ascaridoidea</taxon>
        <taxon>Toxocaridae</taxon>
        <taxon>Toxocara</taxon>
    </lineage>
</organism>
<feature type="region of interest" description="Disordered" evidence="1">
    <location>
        <begin position="1"/>
        <end position="31"/>
    </location>
</feature>
<feature type="region of interest" description="Disordered" evidence="1">
    <location>
        <begin position="493"/>
        <end position="588"/>
    </location>
</feature>
<sequence length="861" mass="93563">LSESAGPGTAVELSVATARSPDPATARESQLTPCTANDVRTGQLLTPIHHYLLTAMEKSLPSAREFSSHLSTARERSLGTGRETFLKTAAIARSVDHLRAQNGIPIRDRMLSGNIASSRQEALMIPHSAKKRRCASLNLSNTQPSALIESNESKRNICAGRNVETARVEKFVRTSGTNASGSASVRSAKRSPSELLTAESGRPSERSILAAVRESLLPSTSTSDLRAIERKRISEPGQHRKNCQSEDINSTRFFDTLIRNSLPGDDLSAYPISDLSTVQAERCLPSELNRPDFIKSGSHSTLNVRDSFFIPTANPMIEPFSNGFCLQNVQIASRPLDVARAASLICHNSQANVVTNRAVPGETLTVDPSCNFSPPTSLSTSNYLTAQSPKTFSMAHPLNSTFYARKAILRNEGVGSLTTQHPCPAWIIKSDASSLFETAYSQPVDRSRWLMRCSTGMSDSECAVPAPIFQTIADRCQSNSQLSQTKDNVFSSGACKQKPSYSTVSDSKKKLKSSRQQMAKSNVAEQQSTSSKAAVEAGRPYKRHTTTKSSRASRNLQYRSSDARVESTKHRRPSAVQASGQRGSRNRRAAHFAERHAGVTKANSSGQCDASCKVERLDSNSAKAGHPMVGISAKLSGPSTISMIESSVMSARQKDFPELRSHVSQHMRSSSSNTEILLQRSKNRSCDGLVEAAPRKGQNREATECNGSAGRVRSTAHSAKQISMSKSSRNLSSRTARSLAATVNAFGQKRLDNENDANMHTATIREGQLVADVDSSEFIRLLNRSAACNVEQRRAVSLKSFSAQENSAEGELIKGRREIDFQIEGVGSNRTRIFLKRIGAVDGVIVRRVTVNGKELYANVD</sequence>
<name>A0A183VB11_TOXCA</name>
<evidence type="ECO:0000313" key="2">
    <source>
        <dbReference type="Proteomes" id="UP000050794"/>
    </source>
</evidence>
<feature type="compositionally biased region" description="Polar residues" evidence="1">
    <location>
        <begin position="174"/>
        <end position="185"/>
    </location>
</feature>
<evidence type="ECO:0000313" key="3">
    <source>
        <dbReference type="WBParaSite" id="TCNE_0001793501-mRNA-1"/>
    </source>
</evidence>
<proteinExistence type="predicted"/>
<protein>
    <submittedName>
        <fullName evidence="3">Protein kinase domain-containing protein</fullName>
    </submittedName>
</protein>
<feature type="compositionally biased region" description="Low complexity" evidence="1">
    <location>
        <begin position="723"/>
        <end position="733"/>
    </location>
</feature>
<feature type="region of interest" description="Disordered" evidence="1">
    <location>
        <begin position="174"/>
        <end position="203"/>
    </location>
</feature>